<proteinExistence type="predicted"/>
<feature type="non-terminal residue" evidence="1">
    <location>
        <position position="99"/>
    </location>
</feature>
<evidence type="ECO:0000313" key="1">
    <source>
        <dbReference type="EMBL" id="KAJ3806784.1"/>
    </source>
</evidence>
<feature type="non-terminal residue" evidence="1">
    <location>
        <position position="1"/>
    </location>
</feature>
<comment type="caution">
    <text evidence="1">The sequence shown here is derived from an EMBL/GenBank/DDBJ whole genome shotgun (WGS) entry which is preliminary data.</text>
</comment>
<keyword evidence="2" id="KW-1185">Reference proteome</keyword>
<protein>
    <submittedName>
        <fullName evidence="1">Uncharacterized protein</fullName>
    </submittedName>
</protein>
<dbReference type="EMBL" id="MU795379">
    <property type="protein sequence ID" value="KAJ3806784.1"/>
    <property type="molecule type" value="Genomic_DNA"/>
</dbReference>
<reference evidence="1" key="1">
    <citation type="submission" date="2022-09" db="EMBL/GenBank/DDBJ databases">
        <title>A Global Phylogenomic Analysis of the Shiitake Genus Lentinula.</title>
        <authorList>
            <consortium name="DOE Joint Genome Institute"/>
            <person name="Sierra-Patev S."/>
            <person name="Min B."/>
            <person name="Naranjo-Ortiz M."/>
            <person name="Looney B."/>
            <person name="Konkel Z."/>
            <person name="Slot J.C."/>
            <person name="Sakamoto Y."/>
            <person name="Steenwyk J.L."/>
            <person name="Rokas A."/>
            <person name="Carro J."/>
            <person name="Camarero S."/>
            <person name="Ferreira P."/>
            <person name="Molpeceres G."/>
            <person name="Ruiz-Duenas F.J."/>
            <person name="Serrano A."/>
            <person name="Henrissat B."/>
            <person name="Drula E."/>
            <person name="Hughes K.W."/>
            <person name="Mata J.L."/>
            <person name="Ishikawa N.K."/>
            <person name="Vargas-Isla R."/>
            <person name="Ushijima S."/>
            <person name="Smith C.A."/>
            <person name="Ahrendt S."/>
            <person name="Andreopoulos W."/>
            <person name="He G."/>
            <person name="Labutti K."/>
            <person name="Lipzen A."/>
            <person name="Ng V."/>
            <person name="Riley R."/>
            <person name="Sandor L."/>
            <person name="Barry K."/>
            <person name="Martinez A.T."/>
            <person name="Xiao Y."/>
            <person name="Gibbons J.G."/>
            <person name="Terashima K."/>
            <person name="Grigoriev I.V."/>
            <person name="Hibbett D.S."/>
        </authorList>
    </citation>
    <scope>NUCLEOTIDE SEQUENCE</scope>
    <source>
        <strain evidence="1">TMI1499</strain>
    </source>
</reference>
<sequence length="99" mass="11091">IVLVVAAMLHIICDLSSVPVGFLLGSLRIILKMTDCASQETDMHIPKDIRTVIDRLALNPTYTTYVCCPKCFQLYDIDNYPEFCSNRSAPASPPCNRRL</sequence>
<accession>A0ACC1TPT9</accession>
<dbReference type="Proteomes" id="UP001163835">
    <property type="component" value="Unassembled WGS sequence"/>
</dbReference>
<organism evidence="1 2">
    <name type="scientific">Lentinula aff. lateritia</name>
    <dbReference type="NCBI Taxonomy" id="2804960"/>
    <lineage>
        <taxon>Eukaryota</taxon>
        <taxon>Fungi</taxon>
        <taxon>Dikarya</taxon>
        <taxon>Basidiomycota</taxon>
        <taxon>Agaricomycotina</taxon>
        <taxon>Agaricomycetes</taxon>
        <taxon>Agaricomycetidae</taxon>
        <taxon>Agaricales</taxon>
        <taxon>Marasmiineae</taxon>
        <taxon>Omphalotaceae</taxon>
        <taxon>Lentinula</taxon>
    </lineage>
</organism>
<gene>
    <name evidence="1" type="ORF">F5876DRAFT_22019</name>
</gene>
<evidence type="ECO:0000313" key="2">
    <source>
        <dbReference type="Proteomes" id="UP001163835"/>
    </source>
</evidence>
<name>A0ACC1TPT9_9AGAR</name>